<dbReference type="Proteomes" id="UP000003503">
    <property type="component" value="Unassembled WGS sequence"/>
</dbReference>
<keyword evidence="2" id="KW-1185">Reference proteome</keyword>
<proteinExistence type="predicted"/>
<dbReference type="EMBL" id="AFBB01000007">
    <property type="protein sequence ID" value="EGF15197.1"/>
    <property type="molecule type" value="Genomic_DNA"/>
</dbReference>
<organism evidence="1 2">
    <name type="scientific">Dialister micraerophilus DSM 19965</name>
    <dbReference type="NCBI Taxonomy" id="888062"/>
    <lineage>
        <taxon>Bacteria</taxon>
        <taxon>Bacillati</taxon>
        <taxon>Bacillota</taxon>
        <taxon>Negativicutes</taxon>
        <taxon>Veillonellales</taxon>
        <taxon>Veillonellaceae</taxon>
        <taxon>Dialister</taxon>
    </lineage>
</organism>
<dbReference type="HOGENOM" id="CLU_3288602_0_0_9"/>
<evidence type="ECO:0000313" key="2">
    <source>
        <dbReference type="Proteomes" id="UP000003503"/>
    </source>
</evidence>
<reference evidence="1 2" key="1">
    <citation type="submission" date="2011-02" db="EMBL/GenBank/DDBJ databases">
        <authorList>
            <person name="Muzny D."/>
            <person name="Qin X."/>
            <person name="Deng J."/>
            <person name="Jiang H."/>
            <person name="Liu Y."/>
            <person name="Qu J."/>
            <person name="Song X.-Z."/>
            <person name="Zhang L."/>
            <person name="Thornton R."/>
            <person name="Coyle M."/>
            <person name="Francisco L."/>
            <person name="Jackson L."/>
            <person name="Javaid M."/>
            <person name="Korchina V."/>
            <person name="Kovar C."/>
            <person name="Mata R."/>
            <person name="Mathew T."/>
            <person name="Ngo R."/>
            <person name="Nguyen L."/>
            <person name="Nguyen N."/>
            <person name="Okwuonu G."/>
            <person name="Ongeri F."/>
            <person name="Pham C."/>
            <person name="Simmons D."/>
            <person name="Wilczek-Boney K."/>
            <person name="Hale W."/>
            <person name="Jakkamsetti A."/>
            <person name="Pham P."/>
            <person name="Ruth R."/>
            <person name="San Lucas F."/>
            <person name="Warren J."/>
            <person name="Zhang J."/>
            <person name="Zhao Z."/>
            <person name="Zhou C."/>
            <person name="Zhu D."/>
            <person name="Lee S."/>
            <person name="Bess C."/>
            <person name="Blankenburg K."/>
            <person name="Forbes L."/>
            <person name="Fu Q."/>
            <person name="Gubbala S."/>
            <person name="Hirani K."/>
            <person name="Jayaseelan J.C."/>
            <person name="Lara F."/>
            <person name="Munidasa M."/>
            <person name="Palculict T."/>
            <person name="Patil S."/>
            <person name="Pu L.-L."/>
            <person name="Saada N."/>
            <person name="Tang L."/>
            <person name="Weissenberger G."/>
            <person name="Zhu Y."/>
            <person name="Hemphill L."/>
            <person name="Shang Y."/>
            <person name="Youmans B."/>
            <person name="Ayvaz T."/>
            <person name="Ross M."/>
            <person name="Santibanez J."/>
            <person name="Aqrawi P."/>
            <person name="Gross S."/>
            <person name="Joshi V."/>
            <person name="Fowler G."/>
            <person name="Nazareth L."/>
            <person name="Reid J."/>
            <person name="Worley K."/>
            <person name="Petrosino J."/>
            <person name="Highlander S."/>
            <person name="Gibbs R."/>
        </authorList>
    </citation>
    <scope>NUCLEOTIDE SEQUENCE [LARGE SCALE GENOMIC DNA]</scope>
    <source>
        <strain evidence="1 2">DSM 19965</strain>
    </source>
</reference>
<dbReference type="STRING" id="888062.HMPREF9083_0409"/>
<dbReference type="AlphaFoldDB" id="F2BW42"/>
<comment type="caution">
    <text evidence="1">The sequence shown here is derived from an EMBL/GenBank/DDBJ whole genome shotgun (WGS) entry which is preliminary data.</text>
</comment>
<gene>
    <name evidence="1" type="ORF">HMPREF9083_0409</name>
</gene>
<sequence>MRMIIILYLFLKYIKLFCKISFYLSKGCEIYFRKILYNKR</sequence>
<accession>F2BW42</accession>
<name>F2BW42_9FIRM</name>
<evidence type="ECO:0000313" key="1">
    <source>
        <dbReference type="EMBL" id="EGF15197.1"/>
    </source>
</evidence>
<protein>
    <submittedName>
        <fullName evidence="1">Uncharacterized protein</fullName>
    </submittedName>
</protein>